<accession>A0A645GWK0</accession>
<protein>
    <submittedName>
        <fullName evidence="1">Uncharacterized protein</fullName>
    </submittedName>
</protein>
<organism evidence="1">
    <name type="scientific">bioreactor metagenome</name>
    <dbReference type="NCBI Taxonomy" id="1076179"/>
    <lineage>
        <taxon>unclassified sequences</taxon>
        <taxon>metagenomes</taxon>
        <taxon>ecological metagenomes</taxon>
    </lineage>
</organism>
<comment type="caution">
    <text evidence="1">The sequence shown here is derived from an EMBL/GenBank/DDBJ whole genome shotgun (WGS) entry which is preliminary data.</text>
</comment>
<reference evidence="1" key="1">
    <citation type="submission" date="2019-08" db="EMBL/GenBank/DDBJ databases">
        <authorList>
            <person name="Kucharzyk K."/>
            <person name="Murdoch R.W."/>
            <person name="Higgins S."/>
            <person name="Loffler F."/>
        </authorList>
    </citation>
    <scope>NUCLEOTIDE SEQUENCE</scope>
</reference>
<sequence length="151" mass="16666">MRPGVYLIRVLPHRVGNLYAHLGMDVGVCRFQRDLHGDGIGFRIFRAIVIGPGAGAFLVAHEAVHELLNANGAWVFLAEIQRIENGLDPIGVKAASAFRHGVDKRHIAVHDGEAVLHIRDVPPVCFRYRACDHAAIVTEVERRRIVVSAAR</sequence>
<dbReference type="EMBL" id="VSSQ01082628">
    <property type="protein sequence ID" value="MPN31185.1"/>
    <property type="molecule type" value="Genomic_DNA"/>
</dbReference>
<gene>
    <name evidence="1" type="ORF">SDC9_178659</name>
</gene>
<name>A0A645GWK0_9ZZZZ</name>
<evidence type="ECO:0000313" key="1">
    <source>
        <dbReference type="EMBL" id="MPN31185.1"/>
    </source>
</evidence>
<proteinExistence type="predicted"/>
<dbReference type="AlphaFoldDB" id="A0A645GWK0"/>